<dbReference type="GeneID" id="112277931"/>
<dbReference type="RefSeq" id="XP_024366610.1">
    <property type="nucleotide sequence ID" value="XM_024510842.2"/>
</dbReference>
<dbReference type="PROSITE" id="PS51782">
    <property type="entry name" value="LYSM"/>
    <property type="match status" value="2"/>
</dbReference>
<dbReference type="Pfam" id="PF01476">
    <property type="entry name" value="LysM"/>
    <property type="match status" value="2"/>
</dbReference>
<evidence type="ECO:0000313" key="4">
    <source>
        <dbReference type="Proteomes" id="UP000006727"/>
    </source>
</evidence>
<dbReference type="AlphaFoldDB" id="A0A2K1L941"/>
<dbReference type="Pfam" id="PF01551">
    <property type="entry name" value="Peptidase_M23"/>
    <property type="match status" value="1"/>
</dbReference>
<accession>A0A2K1L941</accession>
<reference evidence="3" key="3">
    <citation type="submission" date="2020-12" db="UniProtKB">
        <authorList>
            <consortium name="EnsemblPlants"/>
        </authorList>
    </citation>
    <scope>IDENTIFICATION</scope>
</reference>
<dbReference type="Gene3D" id="2.70.70.10">
    <property type="entry name" value="Glucose Permease (Domain IIA)"/>
    <property type="match status" value="1"/>
</dbReference>
<dbReference type="CDD" id="cd12797">
    <property type="entry name" value="M23_peptidase"/>
    <property type="match status" value="1"/>
</dbReference>
<proteinExistence type="predicted"/>
<dbReference type="CDD" id="cd00118">
    <property type="entry name" value="LysM"/>
    <property type="match status" value="1"/>
</dbReference>
<dbReference type="KEGG" id="ppp:112277931"/>
<dbReference type="GO" id="GO:0004222">
    <property type="term" value="F:metalloendopeptidase activity"/>
    <property type="evidence" value="ECO:0000318"/>
    <property type="project" value="GO_Central"/>
</dbReference>
<feature type="domain" description="LysM" evidence="1">
    <location>
        <begin position="116"/>
        <end position="160"/>
    </location>
</feature>
<dbReference type="InterPro" id="IPR011055">
    <property type="entry name" value="Dup_hybrid_motif"/>
</dbReference>
<sequence length="402" mass="45032">MTSWLRDLLPRKEPMADSHSHIVVKRKNLMSLFREDDRADAESRGLSYDLKDALIKKDDSADAKVAQSLFEPESKLGLLVQVFHLWACGSQASSPHSIIKKGEDFSRDCYQDAEFSTLVVRHGDCLSEISRLVGIPMEVLQRVNSIANIEHLKPGQNLRIPRKVVASKHKRFWDDKTKGEKRVIANWGDTLWSLADEHHVSADDIRRSNNLPPGSSHLYVGQELIIPSPAQPACMTLSQGPPLRYLLRKENLETIPALKPIVQNKIVESMLPKWEPEPFGLPCHGGWLSSFYGWKDGRWYFHNGIDIAVERGTEVIASTSGKVTWSGWKGGYGKTVCMDHGNGFVTLYAHCDNLHVQPGQFVRKGQVIALSGNTGHSTGPHLHFEIQKDGRTVDPLAYLPPL</sequence>
<dbReference type="InterPro" id="IPR018392">
    <property type="entry name" value="LysM"/>
</dbReference>
<reference evidence="2 4" key="2">
    <citation type="journal article" date="2018" name="Plant J.">
        <title>The Physcomitrella patens chromosome-scale assembly reveals moss genome structure and evolution.</title>
        <authorList>
            <person name="Lang D."/>
            <person name="Ullrich K.K."/>
            <person name="Murat F."/>
            <person name="Fuchs J."/>
            <person name="Jenkins J."/>
            <person name="Haas F.B."/>
            <person name="Piednoel M."/>
            <person name="Gundlach H."/>
            <person name="Van Bel M."/>
            <person name="Meyberg R."/>
            <person name="Vives C."/>
            <person name="Morata J."/>
            <person name="Symeonidi A."/>
            <person name="Hiss M."/>
            <person name="Muchero W."/>
            <person name="Kamisugi Y."/>
            <person name="Saleh O."/>
            <person name="Blanc G."/>
            <person name="Decker E.L."/>
            <person name="van Gessel N."/>
            <person name="Grimwood J."/>
            <person name="Hayes R.D."/>
            <person name="Graham S.W."/>
            <person name="Gunter L.E."/>
            <person name="McDaniel S.F."/>
            <person name="Hoernstein S.N.W."/>
            <person name="Larsson A."/>
            <person name="Li F.W."/>
            <person name="Perroud P.F."/>
            <person name="Phillips J."/>
            <person name="Ranjan P."/>
            <person name="Rokshar D.S."/>
            <person name="Rothfels C.J."/>
            <person name="Schneider L."/>
            <person name="Shu S."/>
            <person name="Stevenson D.W."/>
            <person name="Thummler F."/>
            <person name="Tillich M."/>
            <person name="Villarreal Aguilar J.C."/>
            <person name="Widiez T."/>
            <person name="Wong G.K."/>
            <person name="Wymore A."/>
            <person name="Zhang Y."/>
            <person name="Zimmer A.D."/>
            <person name="Quatrano R.S."/>
            <person name="Mayer K.F.X."/>
            <person name="Goodstein D."/>
            <person name="Casacuberta J.M."/>
            <person name="Vandepoele K."/>
            <person name="Reski R."/>
            <person name="Cuming A.C."/>
            <person name="Tuskan G.A."/>
            <person name="Maumus F."/>
            <person name="Salse J."/>
            <person name="Schmutz J."/>
            <person name="Rensing S.A."/>
        </authorList>
    </citation>
    <scope>NUCLEOTIDE SEQUENCE [LARGE SCALE GENOMIC DNA]</scope>
    <source>
        <strain evidence="3 4">cv. Gransden 2004</strain>
    </source>
</reference>
<dbReference type="Proteomes" id="UP000006727">
    <property type="component" value="Chromosome 1"/>
</dbReference>
<dbReference type="PANTHER" id="PTHR21666">
    <property type="entry name" value="PEPTIDASE-RELATED"/>
    <property type="match status" value="1"/>
</dbReference>
<reference evidence="2 4" key="1">
    <citation type="journal article" date="2008" name="Science">
        <title>The Physcomitrella genome reveals evolutionary insights into the conquest of land by plants.</title>
        <authorList>
            <person name="Rensing S."/>
            <person name="Lang D."/>
            <person name="Zimmer A."/>
            <person name="Terry A."/>
            <person name="Salamov A."/>
            <person name="Shapiro H."/>
            <person name="Nishiyama T."/>
            <person name="Perroud P.-F."/>
            <person name="Lindquist E."/>
            <person name="Kamisugi Y."/>
            <person name="Tanahashi T."/>
            <person name="Sakakibara K."/>
            <person name="Fujita T."/>
            <person name="Oishi K."/>
            <person name="Shin-I T."/>
            <person name="Kuroki Y."/>
            <person name="Toyoda A."/>
            <person name="Suzuki Y."/>
            <person name="Hashimoto A."/>
            <person name="Yamaguchi K."/>
            <person name="Sugano A."/>
            <person name="Kohara Y."/>
            <person name="Fujiyama A."/>
            <person name="Anterola A."/>
            <person name="Aoki S."/>
            <person name="Ashton N."/>
            <person name="Barbazuk W.B."/>
            <person name="Barker E."/>
            <person name="Bennetzen J."/>
            <person name="Bezanilla M."/>
            <person name="Blankenship R."/>
            <person name="Cho S.H."/>
            <person name="Dutcher S."/>
            <person name="Estelle M."/>
            <person name="Fawcett J.A."/>
            <person name="Gundlach H."/>
            <person name="Hanada K."/>
            <person name="Heyl A."/>
            <person name="Hicks K.A."/>
            <person name="Hugh J."/>
            <person name="Lohr M."/>
            <person name="Mayer K."/>
            <person name="Melkozernov A."/>
            <person name="Murata T."/>
            <person name="Nelson D."/>
            <person name="Pils B."/>
            <person name="Prigge M."/>
            <person name="Reiss B."/>
            <person name="Renner T."/>
            <person name="Rombauts S."/>
            <person name="Rushton P."/>
            <person name="Sanderfoot A."/>
            <person name="Schween G."/>
            <person name="Shiu S.-H."/>
            <person name="Stueber K."/>
            <person name="Theodoulou F.L."/>
            <person name="Tu H."/>
            <person name="Van de Peer Y."/>
            <person name="Verrier P.J."/>
            <person name="Waters E."/>
            <person name="Wood A."/>
            <person name="Yang L."/>
            <person name="Cove D."/>
            <person name="Cuming A."/>
            <person name="Hasebe M."/>
            <person name="Lucas S."/>
            <person name="Mishler D.B."/>
            <person name="Reski R."/>
            <person name="Grigoriev I."/>
            <person name="Quatrano R.S."/>
            <person name="Boore J.L."/>
        </authorList>
    </citation>
    <scope>NUCLEOTIDE SEQUENCE [LARGE SCALE GENOMIC DNA]</scope>
    <source>
        <strain evidence="3 4">cv. Gransden 2004</strain>
    </source>
</reference>
<name>A0A2K1L941_PHYPA</name>
<dbReference type="InterPro" id="IPR036779">
    <property type="entry name" value="LysM_dom_sf"/>
</dbReference>
<dbReference type="EMBL" id="ABEU02000001">
    <property type="protein sequence ID" value="PNR62521.1"/>
    <property type="molecule type" value="Genomic_DNA"/>
</dbReference>
<dbReference type="SMART" id="SM00257">
    <property type="entry name" value="LysM"/>
    <property type="match status" value="2"/>
</dbReference>
<gene>
    <name evidence="3" type="primary">LOC112277931</name>
    <name evidence="2" type="ORF">PHYPA_000945</name>
</gene>
<organism evidence="2">
    <name type="scientific">Physcomitrium patens</name>
    <name type="common">Spreading-leaved earth moss</name>
    <name type="synonym">Physcomitrella patens</name>
    <dbReference type="NCBI Taxonomy" id="3218"/>
    <lineage>
        <taxon>Eukaryota</taxon>
        <taxon>Viridiplantae</taxon>
        <taxon>Streptophyta</taxon>
        <taxon>Embryophyta</taxon>
        <taxon>Bryophyta</taxon>
        <taxon>Bryophytina</taxon>
        <taxon>Bryopsida</taxon>
        <taxon>Funariidae</taxon>
        <taxon>Funariales</taxon>
        <taxon>Funariaceae</taxon>
        <taxon>Physcomitrium</taxon>
    </lineage>
</organism>
<dbReference type="EnsemblPlants" id="Pp3c1_21480V3.2">
    <property type="protein sequence ID" value="Pp3c1_21480V3.2"/>
    <property type="gene ID" value="Pp3c1_21480"/>
</dbReference>
<dbReference type="PaxDb" id="3218-PP1S257_69V6.1"/>
<dbReference type="OrthoDB" id="2013575at2759"/>
<evidence type="ECO:0000313" key="3">
    <source>
        <dbReference type="EnsemblPlants" id="Pp3c1_21480V3.1"/>
    </source>
</evidence>
<dbReference type="SUPFAM" id="SSF51261">
    <property type="entry name" value="Duplicated hybrid motif"/>
    <property type="match status" value="1"/>
</dbReference>
<dbReference type="InterPro" id="IPR016047">
    <property type="entry name" value="M23ase_b-sheet_dom"/>
</dbReference>
<dbReference type="Gene3D" id="3.10.350.10">
    <property type="entry name" value="LysM domain"/>
    <property type="match status" value="2"/>
</dbReference>
<dbReference type="SUPFAM" id="SSF54106">
    <property type="entry name" value="LysM domain"/>
    <property type="match status" value="2"/>
</dbReference>
<dbReference type="EnsemblPlants" id="Pp3c1_21480V3.1">
    <property type="protein sequence ID" value="Pp3c1_21480V3.1"/>
    <property type="gene ID" value="Pp3c1_21480"/>
</dbReference>
<feature type="domain" description="LysM" evidence="1">
    <location>
        <begin position="181"/>
        <end position="226"/>
    </location>
</feature>
<evidence type="ECO:0000313" key="2">
    <source>
        <dbReference type="EMBL" id="PNR62521.1"/>
    </source>
</evidence>
<keyword evidence="4" id="KW-1185">Reference proteome</keyword>
<evidence type="ECO:0000259" key="1">
    <source>
        <dbReference type="PROSITE" id="PS51782"/>
    </source>
</evidence>
<dbReference type="Gramene" id="Pp3c1_21480V3.1">
    <property type="protein sequence ID" value="Pp3c1_21480V3.1"/>
    <property type="gene ID" value="Pp3c1_21480"/>
</dbReference>
<dbReference type="InterPro" id="IPR050570">
    <property type="entry name" value="Cell_wall_metabolism_enzyme"/>
</dbReference>
<dbReference type="STRING" id="3218.A0A2K1L941"/>
<protein>
    <recommendedName>
        <fullName evidence="1">LysM domain-containing protein</fullName>
    </recommendedName>
</protein>
<dbReference type="Gramene" id="Pp3c1_21480V3.2">
    <property type="protein sequence ID" value="Pp3c1_21480V3.2"/>
    <property type="gene ID" value="Pp3c1_21480"/>
</dbReference>
<dbReference type="PANTHER" id="PTHR21666:SF270">
    <property type="entry name" value="MUREIN HYDROLASE ACTIVATOR ENVC"/>
    <property type="match status" value="1"/>
</dbReference>